<keyword evidence="7" id="KW-1185">Reference proteome</keyword>
<dbReference type="Pfam" id="PF00501">
    <property type="entry name" value="AMP-binding"/>
    <property type="match status" value="1"/>
</dbReference>
<dbReference type="Pfam" id="PF13193">
    <property type="entry name" value="AMP-binding_C"/>
    <property type="match status" value="1"/>
</dbReference>
<dbReference type="Gene3D" id="2.130.10.10">
    <property type="entry name" value="YVTN repeat-like/Quinoprotein amine dehydrogenase"/>
    <property type="match status" value="2"/>
</dbReference>
<sequence>MAMASSCCLLHWFLRTAARLPNHLAIIHAFFPPRESSVSHVHDQQLQRECEEHVQATTTATDQLGKNDGGVVPVFPRDVIYSYDELRVAVESLGFLLVRRLGLPTPGSSQEEEEEEEEEEPEKQQLHPNIVSVSPKTVGIWMVQSAEYLVAVLAVLRAGAAFVPLDPSWPLERLKTVVTHSKASLILGCRHRKWAPHMTAMEFADALDASSSCTVLWLEEGWIKTDEKAGQHVHTQTWHCTGKRTFCYLLYTSGSSGTPKGVCGTEEGLMNRLQWMEKAYPYQRNDLACFKSSVGFVDHLTEAFGPLLAGTPLLIPSPETCKENPLSLLSFVKAYGVTQMTAVPSLMHLLLPALQVEGKDGQALTDTLRLLILSGELLSVQLWKDLASAMPCTTILNLYGSTELSGDCTFFECPTFDRLSSSSKGPEVLDAAHELNSVPIGEAIDGHWLCIVLEDGRLAESGEEGELWVGGVGVANGYFDDTEATCSKFMDLSQEKDWLDLNAMGVIGSTPVDTRVRVFKTGDMAKRLLTGSIALLGRKDRQIKIHGHRIALEEIEFILEQHPQVDQAAVSLVILGANSKAGLVAYVVIPDDTVLSNSSKEATSMVSGDFATHEGQMSLEESLIWWLKERVTAVMIPQQFIRLKAMPLTNSGKINHSALPKPVLFQQPYISKFGKRKEEEPMQGLDYVFAHVLMVNKEVLAADNFFAMGGTSISAAHAAFVLGVNMHMIYAHPTAWQLCRAMGGVSRGNRLMCFGSEQRGVDEQLVQLQSEREKNSHGRSISLYRVSDLGTVQSSEDEPQNRNLTLGKKRKLEQTTKVTQMAWPASISKLGATAFLRCNKSVHLHSEAESRASQVQDIVLEEVPEKEDWSLQQCWRVSLQACVDASPLLVIHGDTCRIFIGSHSHNFMSVDAISGEVQWEVQLTGRVESSAAITHDFSQVVVGCYDGFIYFLDFWTGEKVWSFETGGEVRNPPLCVLASLIVCTCQRLSCGSHDHHIYALDAVSHTCVWQHSCGGSIFGAPAFDQVRKMVYVAATTGVVTAVKLEPSVDAVWKYTCAAPVFGSLAIDLSTGLVLCTGVDGSVVALTHHGSLAWQVNTNSPIFAGACISSALSSQVLVCSRDGHVYSLSMHTGKELWKHDLGDAITGSAWVDESIILSCADDTGYHHRSHRIVCVATSTGTVHVLSVETGAEMDTSRSHIVATDNKTTVQSQCIASTKLPGEVFSSPVMVEGRIFVGCRDNFIYSLDLFVGGKALLVASIDKYKGLTQ</sequence>
<dbReference type="InterPro" id="IPR025110">
    <property type="entry name" value="AMP-bd_C"/>
</dbReference>
<dbReference type="InterPro" id="IPR020845">
    <property type="entry name" value="AMP-binding_CS"/>
</dbReference>
<feature type="chain" id="PRO_5046376501" evidence="2">
    <location>
        <begin position="19"/>
        <end position="1267"/>
    </location>
</feature>
<feature type="domain" description="AMP-binding enzyme C-terminal" evidence="4">
    <location>
        <begin position="554"/>
        <end position="653"/>
    </location>
</feature>
<dbReference type="SMART" id="SM00564">
    <property type="entry name" value="PQQ"/>
    <property type="match status" value="7"/>
</dbReference>
<dbReference type="InterPro" id="IPR015943">
    <property type="entry name" value="WD40/YVTN_repeat-like_dom_sf"/>
</dbReference>
<feature type="compositionally biased region" description="Acidic residues" evidence="1">
    <location>
        <begin position="110"/>
        <end position="121"/>
    </location>
</feature>
<feature type="region of interest" description="Disordered" evidence="1">
    <location>
        <begin position="106"/>
        <end position="127"/>
    </location>
</feature>
<evidence type="ECO:0000259" key="3">
    <source>
        <dbReference type="Pfam" id="PF00501"/>
    </source>
</evidence>
<evidence type="ECO:0000259" key="5">
    <source>
        <dbReference type="Pfam" id="PF13570"/>
    </source>
</evidence>
<evidence type="ECO:0000313" key="7">
    <source>
        <dbReference type="Proteomes" id="UP001497444"/>
    </source>
</evidence>
<dbReference type="InterPro" id="IPR045851">
    <property type="entry name" value="AMP-bd_C_sf"/>
</dbReference>
<organism evidence="6 7">
    <name type="scientific">Sphagnum jensenii</name>
    <dbReference type="NCBI Taxonomy" id="128206"/>
    <lineage>
        <taxon>Eukaryota</taxon>
        <taxon>Viridiplantae</taxon>
        <taxon>Streptophyta</taxon>
        <taxon>Embryophyta</taxon>
        <taxon>Bryophyta</taxon>
        <taxon>Sphagnophytina</taxon>
        <taxon>Sphagnopsida</taxon>
        <taxon>Sphagnales</taxon>
        <taxon>Sphagnaceae</taxon>
        <taxon>Sphagnum</taxon>
    </lineage>
</organism>
<dbReference type="InterPro" id="IPR042099">
    <property type="entry name" value="ANL_N_sf"/>
</dbReference>
<dbReference type="PANTHER" id="PTHR44394:SF1">
    <property type="entry name" value="BETA-ALANINE-ACTIVATING ENZYME"/>
    <property type="match status" value="1"/>
</dbReference>
<evidence type="ECO:0000259" key="4">
    <source>
        <dbReference type="Pfam" id="PF13193"/>
    </source>
</evidence>
<feature type="signal peptide" evidence="2">
    <location>
        <begin position="1"/>
        <end position="18"/>
    </location>
</feature>
<dbReference type="InterPro" id="IPR002372">
    <property type="entry name" value="PQQ_rpt_dom"/>
</dbReference>
<protein>
    <submittedName>
        <fullName evidence="6">Uncharacterized protein</fullName>
    </submittedName>
</protein>
<keyword evidence="2" id="KW-0732">Signal</keyword>
<evidence type="ECO:0000256" key="2">
    <source>
        <dbReference type="SAM" id="SignalP"/>
    </source>
</evidence>
<dbReference type="InterPro" id="IPR000873">
    <property type="entry name" value="AMP-dep_synth/lig_dom"/>
</dbReference>
<dbReference type="Proteomes" id="UP001497444">
    <property type="component" value="Chromosome 2"/>
</dbReference>
<dbReference type="Gene3D" id="3.40.50.12780">
    <property type="entry name" value="N-terminal domain of ligase-like"/>
    <property type="match status" value="1"/>
</dbReference>
<dbReference type="PANTHER" id="PTHR44394">
    <property type="entry name" value="BETA-ALANINE-ACTIVATING ENZYME"/>
    <property type="match status" value="1"/>
</dbReference>
<dbReference type="InterPro" id="IPR018391">
    <property type="entry name" value="PQQ_b-propeller_rpt"/>
</dbReference>
<dbReference type="CDD" id="cd05930">
    <property type="entry name" value="A_NRPS"/>
    <property type="match status" value="1"/>
</dbReference>
<reference evidence="6 7" key="1">
    <citation type="submission" date="2024-02" db="EMBL/GenBank/DDBJ databases">
        <authorList>
            <consortium name="ELIXIR-Norway"/>
            <consortium name="Elixir Norway"/>
        </authorList>
    </citation>
    <scope>NUCLEOTIDE SEQUENCE [LARGE SCALE GENOMIC DNA]</scope>
</reference>
<evidence type="ECO:0000313" key="6">
    <source>
        <dbReference type="EMBL" id="CAK9268225.1"/>
    </source>
</evidence>
<dbReference type="SUPFAM" id="SSF50998">
    <property type="entry name" value="Quinoprotein alcohol dehydrogenase-like"/>
    <property type="match status" value="1"/>
</dbReference>
<gene>
    <name evidence="6" type="ORF">CSSPJE1EN1_LOCUS13703</name>
</gene>
<dbReference type="SUPFAM" id="SSF56801">
    <property type="entry name" value="Acetyl-CoA synthetase-like"/>
    <property type="match status" value="1"/>
</dbReference>
<dbReference type="InterPro" id="IPR011047">
    <property type="entry name" value="Quinoprotein_ADH-like_sf"/>
</dbReference>
<dbReference type="PROSITE" id="PS00455">
    <property type="entry name" value="AMP_BINDING"/>
    <property type="match status" value="1"/>
</dbReference>
<name>A0ABP0WRZ2_9BRYO</name>
<dbReference type="EMBL" id="OZ020097">
    <property type="protein sequence ID" value="CAK9268225.1"/>
    <property type="molecule type" value="Genomic_DNA"/>
</dbReference>
<proteinExistence type="predicted"/>
<feature type="domain" description="Pyrrolo-quinoline quinone repeat" evidence="5">
    <location>
        <begin position="879"/>
        <end position="1247"/>
    </location>
</feature>
<dbReference type="Pfam" id="PF13570">
    <property type="entry name" value="Beta-prop_ACSF4"/>
    <property type="match status" value="1"/>
</dbReference>
<evidence type="ECO:0000256" key="1">
    <source>
        <dbReference type="SAM" id="MobiDB-lite"/>
    </source>
</evidence>
<feature type="domain" description="AMP-dependent synthetase/ligase" evidence="3">
    <location>
        <begin position="137"/>
        <end position="479"/>
    </location>
</feature>
<dbReference type="InterPro" id="IPR052091">
    <property type="entry name" value="Beta-ala_Activ/Resist"/>
</dbReference>
<accession>A0ABP0WRZ2</accession>
<dbReference type="Gene3D" id="3.30.300.30">
    <property type="match status" value="1"/>
</dbReference>